<dbReference type="Gene3D" id="3.30.9.10">
    <property type="entry name" value="D-Amino Acid Oxidase, subunit A, domain 2"/>
    <property type="match status" value="1"/>
</dbReference>
<dbReference type="GO" id="GO:0005737">
    <property type="term" value="C:cytoplasm"/>
    <property type="evidence" value="ECO:0007669"/>
    <property type="project" value="TreeGrafter"/>
</dbReference>
<sequence>MANQYDVAIAGSGIVGMSTALWAQRRGLQVAICDANAAGSGATFGPACTMATYACVPINSPSVVTSLPSLLFSKNSPLTVNYWYAIKNWRWMLSFLMNCRSSRVEAIGTQLGALLREADAGLDPLIEEIGAEDLIVEEDCLYVWATKDGFKDARQGIELRRRQGVAMQEIGPDEIRSLEPNLKMPMYRGLRFQGTRYILHPQKLVERMQNHFMRNGGTVIEKAVSSVEAAAERVTVHFHDEDTLTSGHFVVATGAHGKSIKGAGVESLPLGVERGYHVTFANHRNKLSRPVGWAEAGFYATPMELGLRFAGTVELDALSAPSNPNRITYLRRRAKEMFGQLDGPSEEWLGFRPTMPDALPVIGPSQKSERIIHAFGHQHIGLTLGGLTGRMVTDMVTGQAPNPDASGLSGKRFGFL</sequence>
<dbReference type="Pfam" id="PF01266">
    <property type="entry name" value="DAO"/>
    <property type="match status" value="1"/>
</dbReference>
<dbReference type="EMBL" id="JAUOPJ010000015">
    <property type="protein sequence ID" value="MDO6458581.1"/>
    <property type="molecule type" value="Genomic_DNA"/>
</dbReference>
<name>A0AAW7XY33_9RHOB</name>
<dbReference type="EC" id="1.-.-.-" evidence="3"/>
<dbReference type="PANTHER" id="PTHR13847:SF289">
    <property type="entry name" value="GLYCINE OXIDASE"/>
    <property type="match status" value="1"/>
</dbReference>
<organism evidence="3 4">
    <name type="scientific">Celeribacter halophilus</name>
    <dbReference type="NCBI Taxonomy" id="576117"/>
    <lineage>
        <taxon>Bacteria</taxon>
        <taxon>Pseudomonadati</taxon>
        <taxon>Pseudomonadota</taxon>
        <taxon>Alphaproteobacteria</taxon>
        <taxon>Rhodobacterales</taxon>
        <taxon>Roseobacteraceae</taxon>
        <taxon>Celeribacter</taxon>
    </lineage>
</organism>
<dbReference type="AlphaFoldDB" id="A0AAW7XY33"/>
<dbReference type="Proteomes" id="UP001169823">
    <property type="component" value="Unassembled WGS sequence"/>
</dbReference>
<keyword evidence="1 3" id="KW-0560">Oxidoreductase</keyword>
<gene>
    <name evidence="3" type="ORF">Q4494_15960</name>
</gene>
<evidence type="ECO:0000313" key="3">
    <source>
        <dbReference type="EMBL" id="MDO6458581.1"/>
    </source>
</evidence>
<dbReference type="Gene3D" id="3.50.50.60">
    <property type="entry name" value="FAD/NAD(P)-binding domain"/>
    <property type="match status" value="2"/>
</dbReference>
<evidence type="ECO:0000256" key="1">
    <source>
        <dbReference type="ARBA" id="ARBA00023002"/>
    </source>
</evidence>
<comment type="caution">
    <text evidence="3">The sequence shown here is derived from an EMBL/GenBank/DDBJ whole genome shotgun (WGS) entry which is preliminary data.</text>
</comment>
<evidence type="ECO:0000313" key="4">
    <source>
        <dbReference type="Proteomes" id="UP001169823"/>
    </source>
</evidence>
<dbReference type="SUPFAM" id="SSF54373">
    <property type="entry name" value="FAD-linked reductases, C-terminal domain"/>
    <property type="match status" value="1"/>
</dbReference>
<feature type="domain" description="FAD dependent oxidoreductase" evidence="2">
    <location>
        <begin position="6"/>
        <end position="395"/>
    </location>
</feature>
<dbReference type="SUPFAM" id="SSF51905">
    <property type="entry name" value="FAD/NAD(P)-binding domain"/>
    <property type="match status" value="1"/>
</dbReference>
<dbReference type="GO" id="GO:0016491">
    <property type="term" value="F:oxidoreductase activity"/>
    <property type="evidence" value="ECO:0007669"/>
    <property type="project" value="UniProtKB-KW"/>
</dbReference>
<protein>
    <submittedName>
        <fullName evidence="3">FAD-dependent oxidoreductase</fullName>
        <ecNumber evidence="3">1.-.-.-</ecNumber>
    </submittedName>
</protein>
<reference evidence="3" key="1">
    <citation type="submission" date="2023-07" db="EMBL/GenBank/DDBJ databases">
        <title>Genome content predicts the carbon catabolic preferences of heterotrophic bacteria.</title>
        <authorList>
            <person name="Gralka M."/>
        </authorList>
    </citation>
    <scope>NUCLEOTIDE SEQUENCE</scope>
    <source>
        <strain evidence="3">I2M02</strain>
    </source>
</reference>
<dbReference type="InterPro" id="IPR006076">
    <property type="entry name" value="FAD-dep_OxRdtase"/>
</dbReference>
<dbReference type="PANTHER" id="PTHR13847">
    <property type="entry name" value="SARCOSINE DEHYDROGENASE-RELATED"/>
    <property type="match status" value="1"/>
</dbReference>
<dbReference type="InterPro" id="IPR036188">
    <property type="entry name" value="FAD/NAD-bd_sf"/>
</dbReference>
<accession>A0AAW7XY33</accession>
<evidence type="ECO:0000259" key="2">
    <source>
        <dbReference type="Pfam" id="PF01266"/>
    </source>
</evidence>
<proteinExistence type="predicted"/>
<dbReference type="RefSeq" id="WP_303495005.1">
    <property type="nucleotide sequence ID" value="NZ_JAUOPJ010000015.1"/>
</dbReference>